<dbReference type="EMBL" id="JBAMMX010000027">
    <property type="protein sequence ID" value="KAK6912487.1"/>
    <property type="molecule type" value="Genomic_DNA"/>
</dbReference>
<gene>
    <name evidence="2" type="ORF">RJ641_022088</name>
</gene>
<dbReference type="PANTHER" id="PTHR34807:SF6">
    <property type="entry name" value="MYB-CC TYPE TRANSCRIPTION FACTOR LHEQLE-CONTAINING DOMAIN-CONTAINING PROTEIN"/>
    <property type="match status" value="1"/>
</dbReference>
<dbReference type="AlphaFoldDB" id="A0AAN8UL54"/>
<accession>A0AAN8UL54</accession>
<evidence type="ECO:0000313" key="3">
    <source>
        <dbReference type="Proteomes" id="UP001370490"/>
    </source>
</evidence>
<evidence type="ECO:0000313" key="2">
    <source>
        <dbReference type="EMBL" id="KAK6912487.1"/>
    </source>
</evidence>
<comment type="caution">
    <text evidence="2">The sequence shown here is derived from an EMBL/GenBank/DDBJ whole genome shotgun (WGS) entry which is preliminary data.</text>
</comment>
<proteinExistence type="predicted"/>
<feature type="compositionally biased region" description="Basic and acidic residues" evidence="1">
    <location>
        <begin position="86"/>
        <end position="98"/>
    </location>
</feature>
<dbReference type="Proteomes" id="UP001370490">
    <property type="component" value="Unassembled WGS sequence"/>
</dbReference>
<evidence type="ECO:0000256" key="1">
    <source>
        <dbReference type="SAM" id="MobiDB-lite"/>
    </source>
</evidence>
<organism evidence="2 3">
    <name type="scientific">Dillenia turbinata</name>
    <dbReference type="NCBI Taxonomy" id="194707"/>
    <lineage>
        <taxon>Eukaryota</taxon>
        <taxon>Viridiplantae</taxon>
        <taxon>Streptophyta</taxon>
        <taxon>Embryophyta</taxon>
        <taxon>Tracheophyta</taxon>
        <taxon>Spermatophyta</taxon>
        <taxon>Magnoliopsida</taxon>
        <taxon>eudicotyledons</taxon>
        <taxon>Gunneridae</taxon>
        <taxon>Pentapetalae</taxon>
        <taxon>Dilleniales</taxon>
        <taxon>Dilleniaceae</taxon>
        <taxon>Dillenia</taxon>
    </lineage>
</organism>
<sequence>MKRVSVNYLSHQQSAGAAAVVDKQAFNKMRHETLLKDYLKLQKGFVSTKKKLQIEEEKRTNLSAEVQFLRQRYIYLTGLQSSNLGPKHDVQQPDKDAQNEVPVKRRKCNFNEAASVDAFPSVYRERQKREDMGRDKGAGSGFAAISLGEIKEVRS</sequence>
<dbReference type="PANTHER" id="PTHR34807">
    <property type="entry name" value="OS08G0270800 PROTEIN"/>
    <property type="match status" value="1"/>
</dbReference>
<feature type="region of interest" description="Disordered" evidence="1">
    <location>
        <begin position="83"/>
        <end position="103"/>
    </location>
</feature>
<keyword evidence="3" id="KW-1185">Reference proteome</keyword>
<name>A0AAN8UL54_9MAGN</name>
<reference evidence="2 3" key="1">
    <citation type="submission" date="2023-12" db="EMBL/GenBank/DDBJ databases">
        <title>A high-quality genome assembly for Dillenia turbinata (Dilleniales).</title>
        <authorList>
            <person name="Chanderbali A."/>
        </authorList>
    </citation>
    <scope>NUCLEOTIDE SEQUENCE [LARGE SCALE GENOMIC DNA]</scope>
    <source>
        <strain evidence="2">LSX21</strain>
        <tissue evidence="2">Leaf</tissue>
    </source>
</reference>
<protein>
    <submittedName>
        <fullName evidence="2">Uncharacterized protein</fullName>
    </submittedName>
</protein>